<feature type="compositionally biased region" description="Basic and acidic residues" evidence="1">
    <location>
        <begin position="52"/>
        <end position="79"/>
    </location>
</feature>
<sequence length="97" mass="10872">MAGSQADRDIEKRAAPSPGGRQFLSTGLPPPRLQRHGSVAHRCRCTPGECAADEKETSHQKKKEETLQGSRRKDSFRAGQKRDCFDSYFKAIGRELR</sequence>
<dbReference type="EMBL" id="JAINUF010000019">
    <property type="protein sequence ID" value="KAJ8337014.1"/>
    <property type="molecule type" value="Genomic_DNA"/>
</dbReference>
<evidence type="ECO:0000313" key="3">
    <source>
        <dbReference type="Proteomes" id="UP001152622"/>
    </source>
</evidence>
<accession>A0A9Q1EDW6</accession>
<feature type="region of interest" description="Disordered" evidence="1">
    <location>
        <begin position="1"/>
        <end position="79"/>
    </location>
</feature>
<reference evidence="2" key="1">
    <citation type="journal article" date="2023" name="Science">
        <title>Genome structures resolve the early diversification of teleost fishes.</title>
        <authorList>
            <person name="Parey E."/>
            <person name="Louis A."/>
            <person name="Montfort J."/>
            <person name="Bouchez O."/>
            <person name="Roques C."/>
            <person name="Iampietro C."/>
            <person name="Lluch J."/>
            <person name="Castinel A."/>
            <person name="Donnadieu C."/>
            <person name="Desvignes T."/>
            <person name="Floi Bucao C."/>
            <person name="Jouanno E."/>
            <person name="Wen M."/>
            <person name="Mejri S."/>
            <person name="Dirks R."/>
            <person name="Jansen H."/>
            <person name="Henkel C."/>
            <person name="Chen W.J."/>
            <person name="Zahm M."/>
            <person name="Cabau C."/>
            <person name="Klopp C."/>
            <person name="Thompson A.W."/>
            <person name="Robinson-Rechavi M."/>
            <person name="Braasch I."/>
            <person name="Lecointre G."/>
            <person name="Bobe J."/>
            <person name="Postlethwait J.H."/>
            <person name="Berthelot C."/>
            <person name="Roest Crollius H."/>
            <person name="Guiguen Y."/>
        </authorList>
    </citation>
    <scope>NUCLEOTIDE SEQUENCE</scope>
    <source>
        <strain evidence="2">WJC10195</strain>
    </source>
</reference>
<keyword evidence="3" id="KW-1185">Reference proteome</keyword>
<evidence type="ECO:0000256" key="1">
    <source>
        <dbReference type="SAM" id="MobiDB-lite"/>
    </source>
</evidence>
<comment type="caution">
    <text evidence="2">The sequence shown here is derived from an EMBL/GenBank/DDBJ whole genome shotgun (WGS) entry which is preliminary data.</text>
</comment>
<feature type="compositionally biased region" description="Basic and acidic residues" evidence="1">
    <location>
        <begin position="1"/>
        <end position="14"/>
    </location>
</feature>
<organism evidence="2 3">
    <name type="scientific">Synaphobranchus kaupii</name>
    <name type="common">Kaup's arrowtooth eel</name>
    <dbReference type="NCBI Taxonomy" id="118154"/>
    <lineage>
        <taxon>Eukaryota</taxon>
        <taxon>Metazoa</taxon>
        <taxon>Chordata</taxon>
        <taxon>Craniata</taxon>
        <taxon>Vertebrata</taxon>
        <taxon>Euteleostomi</taxon>
        <taxon>Actinopterygii</taxon>
        <taxon>Neopterygii</taxon>
        <taxon>Teleostei</taxon>
        <taxon>Anguilliformes</taxon>
        <taxon>Synaphobranchidae</taxon>
        <taxon>Synaphobranchus</taxon>
    </lineage>
</organism>
<gene>
    <name evidence="2" type="ORF">SKAU_G00382340</name>
</gene>
<proteinExistence type="predicted"/>
<dbReference type="Proteomes" id="UP001152622">
    <property type="component" value="Chromosome 19"/>
</dbReference>
<feature type="compositionally biased region" description="Basic residues" evidence="1">
    <location>
        <begin position="33"/>
        <end position="44"/>
    </location>
</feature>
<evidence type="ECO:0000313" key="2">
    <source>
        <dbReference type="EMBL" id="KAJ8337014.1"/>
    </source>
</evidence>
<name>A0A9Q1EDW6_SYNKA</name>
<protein>
    <submittedName>
        <fullName evidence="2">Uncharacterized protein</fullName>
    </submittedName>
</protein>
<dbReference type="AlphaFoldDB" id="A0A9Q1EDW6"/>